<evidence type="ECO:0000256" key="2">
    <source>
        <dbReference type="ARBA" id="ARBA00022642"/>
    </source>
</evidence>
<dbReference type="InterPro" id="IPR052347">
    <property type="entry name" value="Isochorismatase_Nicotinamidase"/>
</dbReference>
<organism evidence="10 12">
    <name type="scientific">Eiseniibacteriota bacterium</name>
    <dbReference type="NCBI Taxonomy" id="2212470"/>
    <lineage>
        <taxon>Bacteria</taxon>
        <taxon>Candidatus Eiseniibacteriota</taxon>
    </lineage>
</organism>
<dbReference type="EC" id="3.5.1.19" evidence="6"/>
<feature type="domain" description="Isochorismatase-like" evidence="8">
    <location>
        <begin position="17"/>
        <end position="217"/>
    </location>
</feature>
<reference evidence="11 12" key="1">
    <citation type="journal article" date="2019" name="Nat. Microbiol.">
        <title>Mediterranean grassland soil C-N compound turnover is dependent on rainfall and depth, and is mediated by genomically divergent microorganisms.</title>
        <authorList>
            <person name="Diamond S."/>
            <person name="Andeer P.F."/>
            <person name="Li Z."/>
            <person name="Crits-Christoph A."/>
            <person name="Burstein D."/>
            <person name="Anantharaman K."/>
            <person name="Lane K.R."/>
            <person name="Thomas B.C."/>
            <person name="Pan C."/>
            <person name="Northen T.R."/>
            <person name="Banfield J.F."/>
        </authorList>
    </citation>
    <scope>NUCLEOTIDE SEQUENCE [LARGE SCALE GENOMIC DNA]</scope>
    <source>
        <strain evidence="9">WS_1</strain>
        <strain evidence="10">WS_5</strain>
    </source>
</reference>
<keyword evidence="2" id="KW-0662">Pyridine nucleotide biosynthesis</keyword>
<keyword evidence="3" id="KW-0479">Metal-binding</keyword>
<evidence type="ECO:0000256" key="1">
    <source>
        <dbReference type="ARBA" id="ARBA00006336"/>
    </source>
</evidence>
<name>A0A538T925_UNCEI</name>
<dbReference type="AlphaFoldDB" id="A0A538T925"/>
<dbReference type="EMBL" id="VBOR01000032">
    <property type="protein sequence ID" value="TMQ50569.1"/>
    <property type="molecule type" value="Genomic_DNA"/>
</dbReference>
<dbReference type="GO" id="GO:0046872">
    <property type="term" value="F:metal ion binding"/>
    <property type="evidence" value="ECO:0007669"/>
    <property type="project" value="UniProtKB-KW"/>
</dbReference>
<evidence type="ECO:0000256" key="3">
    <source>
        <dbReference type="ARBA" id="ARBA00022723"/>
    </source>
</evidence>
<dbReference type="EMBL" id="VBOV01000086">
    <property type="protein sequence ID" value="TMQ60132.1"/>
    <property type="molecule type" value="Genomic_DNA"/>
</dbReference>
<dbReference type="PANTHER" id="PTHR11080">
    <property type="entry name" value="PYRAZINAMIDASE/NICOTINAMIDASE"/>
    <property type="match status" value="1"/>
</dbReference>
<accession>A0A538T925</accession>
<evidence type="ECO:0000256" key="4">
    <source>
        <dbReference type="ARBA" id="ARBA00022801"/>
    </source>
</evidence>
<sequence length="229" mass="24303">MSAGRGSSWAGAEIPNAALLVIDVQNGFISEAGELPVPGGAEVIPAINELLPHFPVRVATQDWHPRDHGSFASRHPGAKPFDRGELEGLPQVFWPDHCVQGTRGAELHPALDQSRIQAIIRKGMDPATDSYSGFSDNAGKNPTGLDGYLKARGVRKIYVAGLALDYCVRWSALDARRLIPEMQVHVIVDATRPVAPSSGAEALRDLGHAGVQLVQSAEVLAGISRAGAV</sequence>
<dbReference type="SUPFAM" id="SSF52499">
    <property type="entry name" value="Isochorismatase-like hydrolases"/>
    <property type="match status" value="1"/>
</dbReference>
<dbReference type="Gene3D" id="3.40.50.850">
    <property type="entry name" value="Isochorismatase-like"/>
    <property type="match status" value="1"/>
</dbReference>
<dbReference type="CDD" id="cd01011">
    <property type="entry name" value="nicotinamidase"/>
    <property type="match status" value="1"/>
</dbReference>
<comment type="caution">
    <text evidence="10">The sequence shown here is derived from an EMBL/GenBank/DDBJ whole genome shotgun (WGS) entry which is preliminary data.</text>
</comment>
<protein>
    <recommendedName>
        <fullName evidence="6">nicotinamidase</fullName>
        <ecNumber evidence="6">3.5.1.19</ecNumber>
    </recommendedName>
    <alternativeName>
        <fullName evidence="7">Nicotinamide deamidase</fullName>
    </alternativeName>
</protein>
<dbReference type="GO" id="GO:0019363">
    <property type="term" value="P:pyridine nucleotide biosynthetic process"/>
    <property type="evidence" value="ECO:0007669"/>
    <property type="project" value="UniProtKB-KW"/>
</dbReference>
<evidence type="ECO:0000313" key="11">
    <source>
        <dbReference type="Proteomes" id="UP000316292"/>
    </source>
</evidence>
<dbReference type="Pfam" id="PF00857">
    <property type="entry name" value="Isochorismatase"/>
    <property type="match status" value="1"/>
</dbReference>
<evidence type="ECO:0000256" key="5">
    <source>
        <dbReference type="ARBA" id="ARBA00037900"/>
    </source>
</evidence>
<comment type="pathway">
    <text evidence="5">Cofactor biosynthesis; nicotinate biosynthesis; nicotinate from nicotinamide: step 1/1.</text>
</comment>
<dbReference type="PANTHER" id="PTHR11080:SF2">
    <property type="entry name" value="LD05707P"/>
    <property type="match status" value="1"/>
</dbReference>
<dbReference type="Proteomes" id="UP000320913">
    <property type="component" value="Unassembled WGS sequence"/>
</dbReference>
<dbReference type="GO" id="GO:0008936">
    <property type="term" value="F:nicotinamidase activity"/>
    <property type="evidence" value="ECO:0007669"/>
    <property type="project" value="UniProtKB-EC"/>
</dbReference>
<evidence type="ECO:0000313" key="12">
    <source>
        <dbReference type="Proteomes" id="UP000320913"/>
    </source>
</evidence>
<comment type="similarity">
    <text evidence="1">Belongs to the isochorismatase family.</text>
</comment>
<evidence type="ECO:0000256" key="7">
    <source>
        <dbReference type="ARBA" id="ARBA00043224"/>
    </source>
</evidence>
<evidence type="ECO:0000313" key="10">
    <source>
        <dbReference type="EMBL" id="TMQ60132.1"/>
    </source>
</evidence>
<gene>
    <name evidence="10" type="primary">pncA</name>
    <name evidence="9" type="ORF">E6K71_02330</name>
    <name evidence="10" type="ORF">E6K75_03350</name>
</gene>
<evidence type="ECO:0000313" key="9">
    <source>
        <dbReference type="EMBL" id="TMQ50569.1"/>
    </source>
</evidence>
<proteinExistence type="inferred from homology"/>
<evidence type="ECO:0000259" key="8">
    <source>
        <dbReference type="Pfam" id="PF00857"/>
    </source>
</evidence>
<evidence type="ECO:0000256" key="6">
    <source>
        <dbReference type="ARBA" id="ARBA00039017"/>
    </source>
</evidence>
<dbReference type="InterPro" id="IPR036380">
    <property type="entry name" value="Isochorismatase-like_sf"/>
</dbReference>
<dbReference type="NCBIfam" id="NF008623">
    <property type="entry name" value="PRK11609.1"/>
    <property type="match status" value="1"/>
</dbReference>
<keyword evidence="4 10" id="KW-0378">Hydrolase</keyword>
<dbReference type="Proteomes" id="UP000316292">
    <property type="component" value="Unassembled WGS sequence"/>
</dbReference>
<dbReference type="InterPro" id="IPR000868">
    <property type="entry name" value="Isochorismatase-like_dom"/>
</dbReference>